<evidence type="ECO:0000256" key="2">
    <source>
        <dbReference type="ARBA" id="ARBA00004496"/>
    </source>
</evidence>
<keyword evidence="6" id="KW-0381">Hypersensitive response</keyword>
<dbReference type="Gene3D" id="3.40.50.300">
    <property type="entry name" value="P-loop containing nucleotide triphosphate hydrolases"/>
    <property type="match status" value="1"/>
</dbReference>
<keyword evidence="5" id="KW-0433">Leucine-rich repeat</keyword>
<dbReference type="GO" id="GO:0043531">
    <property type="term" value="F:ADP binding"/>
    <property type="evidence" value="ECO:0007669"/>
    <property type="project" value="InterPro"/>
</dbReference>
<reference evidence="14" key="1">
    <citation type="journal article" date="2016" name="Nat. Genet.">
        <title>A high-quality carrot genome assembly provides new insights into carotenoid accumulation and asterid genome evolution.</title>
        <authorList>
            <person name="Iorizzo M."/>
            <person name="Ellison S."/>
            <person name="Senalik D."/>
            <person name="Zeng P."/>
            <person name="Satapoomin P."/>
            <person name="Huang J."/>
            <person name="Bowman M."/>
            <person name="Iovene M."/>
            <person name="Sanseverino W."/>
            <person name="Cavagnaro P."/>
            <person name="Yildiz M."/>
            <person name="Macko-Podgorni A."/>
            <person name="Moranska E."/>
            <person name="Grzebelus E."/>
            <person name="Grzebelus D."/>
            <person name="Ashrafi H."/>
            <person name="Zheng Z."/>
            <person name="Cheng S."/>
            <person name="Spooner D."/>
            <person name="Van Deynze A."/>
            <person name="Simon P."/>
        </authorList>
    </citation>
    <scope>NUCLEOTIDE SEQUENCE [LARGE SCALE GENOMIC DNA]</scope>
    <source>
        <tissue evidence="14">Leaf</tissue>
    </source>
</reference>
<name>A0A164SPF9_DAUCS</name>
<comment type="function">
    <text evidence="1">Confers resistance to late blight (Phytophthora infestans) races carrying the avirulence gene Avr1. Resistance proteins guard the plant against pathogens that contain an appropriate avirulence protein via an indirect interaction with this avirulence protein. That triggers a defense system including the hypersensitive response, which restricts the pathogen growth.</text>
</comment>
<dbReference type="Gene3D" id="1.10.8.430">
    <property type="entry name" value="Helical domain of apoptotic protease-activating factors"/>
    <property type="match status" value="1"/>
</dbReference>
<comment type="caution">
    <text evidence="14">The sequence shown here is derived from an EMBL/GenBank/DDBJ whole genome shotgun (WGS) entry which is preliminary data.</text>
</comment>
<keyword evidence="4" id="KW-0963">Cytoplasm</keyword>
<feature type="domain" description="Disease resistance protein winged helix" evidence="12">
    <location>
        <begin position="280"/>
        <end position="358"/>
    </location>
</feature>
<evidence type="ECO:0000256" key="8">
    <source>
        <dbReference type="ARBA" id="ARBA00022741"/>
    </source>
</evidence>
<feature type="domain" description="NB-ARC" evidence="11">
    <location>
        <begin position="28"/>
        <end position="197"/>
    </location>
</feature>
<dbReference type="InterPro" id="IPR044974">
    <property type="entry name" value="Disease_R_plants"/>
</dbReference>
<accession>A0A164SPF9</accession>
<dbReference type="PANTHER" id="PTHR23155">
    <property type="entry name" value="DISEASE RESISTANCE PROTEIN RP"/>
    <property type="match status" value="1"/>
</dbReference>
<evidence type="ECO:0000259" key="11">
    <source>
        <dbReference type="Pfam" id="PF00931"/>
    </source>
</evidence>
<dbReference type="Gramene" id="KZM86426">
    <property type="protein sequence ID" value="KZM86426"/>
    <property type="gene ID" value="DCAR_023560"/>
</dbReference>
<dbReference type="GO" id="GO:0009626">
    <property type="term" value="P:plant-type hypersensitive response"/>
    <property type="evidence" value="ECO:0007669"/>
    <property type="project" value="UniProtKB-KW"/>
</dbReference>
<evidence type="ECO:0000256" key="6">
    <source>
        <dbReference type="ARBA" id="ARBA00022667"/>
    </source>
</evidence>
<dbReference type="InterPro" id="IPR002182">
    <property type="entry name" value="NB-ARC"/>
</dbReference>
<dbReference type="FunFam" id="1.10.10.10:FF:000322">
    <property type="entry name" value="Probable disease resistance protein At1g63360"/>
    <property type="match status" value="1"/>
</dbReference>
<evidence type="ECO:0000256" key="1">
    <source>
        <dbReference type="ARBA" id="ARBA00002074"/>
    </source>
</evidence>
<comment type="similarity">
    <text evidence="3">Belongs to the disease resistance NB-LRR family.</text>
</comment>
<dbReference type="PRINTS" id="PR00364">
    <property type="entry name" value="DISEASERSIST"/>
</dbReference>
<dbReference type="InterPro" id="IPR032675">
    <property type="entry name" value="LRR_dom_sf"/>
</dbReference>
<dbReference type="Gene3D" id="1.10.10.10">
    <property type="entry name" value="Winged helix-like DNA-binding domain superfamily/Winged helix DNA-binding domain"/>
    <property type="match status" value="1"/>
</dbReference>
<protein>
    <submittedName>
        <fullName evidence="14">Uncharacterized protein</fullName>
    </submittedName>
</protein>
<proteinExistence type="inferred from homology"/>
<evidence type="ECO:0000256" key="7">
    <source>
        <dbReference type="ARBA" id="ARBA00022737"/>
    </source>
</evidence>
<dbReference type="InterPro" id="IPR036388">
    <property type="entry name" value="WH-like_DNA-bd_sf"/>
</dbReference>
<evidence type="ECO:0000256" key="9">
    <source>
        <dbReference type="ARBA" id="ARBA00022821"/>
    </source>
</evidence>
<keyword evidence="8" id="KW-0547">Nucleotide-binding</keyword>
<dbReference type="InterPro" id="IPR058922">
    <property type="entry name" value="WHD_DRP"/>
</dbReference>
<evidence type="ECO:0000259" key="12">
    <source>
        <dbReference type="Pfam" id="PF23559"/>
    </source>
</evidence>
<keyword evidence="10" id="KW-0067">ATP-binding</keyword>
<dbReference type="Gene3D" id="3.80.10.10">
    <property type="entry name" value="Ribonuclease Inhibitor"/>
    <property type="match status" value="1"/>
</dbReference>
<dbReference type="Pfam" id="PF23598">
    <property type="entry name" value="LRR_14"/>
    <property type="match status" value="1"/>
</dbReference>
<dbReference type="PANTHER" id="PTHR23155:SF1152">
    <property type="entry name" value="AAA+ ATPASE DOMAIN-CONTAINING PROTEIN"/>
    <property type="match status" value="1"/>
</dbReference>
<dbReference type="GO" id="GO:0051607">
    <property type="term" value="P:defense response to virus"/>
    <property type="evidence" value="ECO:0007669"/>
    <property type="project" value="UniProtKB-ARBA"/>
</dbReference>
<dbReference type="Pfam" id="PF00931">
    <property type="entry name" value="NB-ARC"/>
    <property type="match status" value="1"/>
</dbReference>
<evidence type="ECO:0000256" key="5">
    <source>
        <dbReference type="ARBA" id="ARBA00022614"/>
    </source>
</evidence>
<organism evidence="14">
    <name type="scientific">Daucus carota subsp. sativus</name>
    <name type="common">Carrot</name>
    <dbReference type="NCBI Taxonomy" id="79200"/>
    <lineage>
        <taxon>Eukaryota</taxon>
        <taxon>Viridiplantae</taxon>
        <taxon>Streptophyta</taxon>
        <taxon>Embryophyta</taxon>
        <taxon>Tracheophyta</taxon>
        <taxon>Spermatophyta</taxon>
        <taxon>Magnoliopsida</taxon>
        <taxon>eudicotyledons</taxon>
        <taxon>Gunneridae</taxon>
        <taxon>Pentapetalae</taxon>
        <taxon>asterids</taxon>
        <taxon>campanulids</taxon>
        <taxon>Apiales</taxon>
        <taxon>Apiaceae</taxon>
        <taxon>Apioideae</taxon>
        <taxon>Scandiceae</taxon>
        <taxon>Daucinae</taxon>
        <taxon>Daucus</taxon>
        <taxon>Daucus sect. Daucus</taxon>
    </lineage>
</organism>
<dbReference type="FunFam" id="3.40.50.300:FF:001091">
    <property type="entry name" value="Probable disease resistance protein At1g61300"/>
    <property type="match status" value="1"/>
</dbReference>
<evidence type="ECO:0000256" key="3">
    <source>
        <dbReference type="ARBA" id="ARBA00008894"/>
    </source>
</evidence>
<dbReference type="Pfam" id="PF23559">
    <property type="entry name" value="WHD_DRP"/>
    <property type="match status" value="1"/>
</dbReference>
<keyword evidence="7" id="KW-0677">Repeat</keyword>
<comment type="subcellular location">
    <subcellularLocation>
        <location evidence="2">Cytoplasm</location>
    </subcellularLocation>
</comment>
<dbReference type="OMA" id="WISSSSH"/>
<feature type="domain" description="Disease resistance R13L4/SHOC-2-like LRR" evidence="13">
    <location>
        <begin position="435"/>
        <end position="694"/>
    </location>
</feature>
<evidence type="ECO:0000313" key="14">
    <source>
        <dbReference type="EMBL" id="KZM86426.1"/>
    </source>
</evidence>
<evidence type="ECO:0000256" key="10">
    <source>
        <dbReference type="ARBA" id="ARBA00022840"/>
    </source>
</evidence>
<evidence type="ECO:0000259" key="13">
    <source>
        <dbReference type="Pfam" id="PF23598"/>
    </source>
</evidence>
<dbReference type="SUPFAM" id="SSF52540">
    <property type="entry name" value="P-loop containing nucleoside triphosphate hydrolases"/>
    <property type="match status" value="1"/>
</dbReference>
<dbReference type="InterPro" id="IPR042197">
    <property type="entry name" value="Apaf_helical"/>
</dbReference>
<keyword evidence="9" id="KW-0611">Plant defense</keyword>
<dbReference type="EMBL" id="LNRQ01000007">
    <property type="protein sequence ID" value="KZM86426.1"/>
    <property type="molecule type" value="Genomic_DNA"/>
</dbReference>
<dbReference type="InterPro" id="IPR055414">
    <property type="entry name" value="LRR_R13L4/SHOC2-like"/>
</dbReference>
<dbReference type="GO" id="GO:0005524">
    <property type="term" value="F:ATP binding"/>
    <property type="evidence" value="ECO:0007669"/>
    <property type="project" value="UniProtKB-KW"/>
</dbReference>
<sequence>MEPSSSSFQKVRSQHDSGSGIQAVVGFEDDARRLVEQLLGGKKQLQFISVVGMAGLGKTTLVKKVFDEPSVVYHFYVRAWTTVTQQPKKRDLVLGILKSGFNAGTEDSDDMELSLMLKRRLSGQRYLVVLDDIWDSKDWNDLMLCFPDDNVGSRIVFTTRLADVPLQVQSGCYQHPLRFLNEKESWDLLRYKVFLDEACPSSLVEIGKQIASKCHGLPLSIVVIAGVLANDRTAQWWSQVAQDMNSIASTAPEQYMDTLVLSYNHLPDHLKPCFLYFTAFPEDYEIPAWKLILLWVAEGFVKIQTTEYNSEDERNMLEEVAAHYLKDLISRSLIIISKRRSNGGIKSCIVHDALRDLCIRKADEENFMHHIPNISEYFHSIVETPKAFLVQRLYSRENYTEGFFSPPQGNFCFPKDTPNVQTILAYNGSDRIPMAIESLQQLRYLALCIEACFGGTSLRKLKHLETFIVRSQYKSVLPDGLLECYKLRHLILKGNFRCITQLDDLETLSSLQTLSLPISLADVEKILGVTPNVRKLTLSKDLYLSWRSLTIPNLAKLQYLESLSLRNNLGRSSSDELVFRELSSPSMFPITLKKLTLVCTFLKWDEMKKIGMLPNLEVLKLQYQAFRGEHWETHDGGFCRLKHLSFKFMRIVKWSAYSDQFPNLQHLKLDECVKLEEIPIAIGDIYTLDMIEIRNCNPAVVKSAHRIKKDQMNKGNDLLKVSIFQE</sequence>
<dbReference type="InterPro" id="IPR027417">
    <property type="entry name" value="P-loop_NTPase"/>
</dbReference>
<gene>
    <name evidence="14" type="ORF">DCAR_023560</name>
</gene>
<dbReference type="AlphaFoldDB" id="A0A164SPF9"/>
<dbReference type="SUPFAM" id="SSF52058">
    <property type="entry name" value="L domain-like"/>
    <property type="match status" value="1"/>
</dbReference>
<evidence type="ECO:0000256" key="4">
    <source>
        <dbReference type="ARBA" id="ARBA00022490"/>
    </source>
</evidence>